<protein>
    <recommendedName>
        <fullName evidence="3">26 kDa periplasmic immunogenic protein</fullName>
    </recommendedName>
</protein>
<name>A0A1G6QUV0_9NOCA</name>
<proteinExistence type="predicted"/>
<dbReference type="Proteomes" id="UP000199417">
    <property type="component" value="Unassembled WGS sequence"/>
</dbReference>
<keyword evidence="2" id="KW-1185">Reference proteome</keyword>
<dbReference type="InterPro" id="IPR052022">
    <property type="entry name" value="26kDa_periplasmic_antigen"/>
</dbReference>
<dbReference type="PANTHER" id="PTHR34387">
    <property type="entry name" value="SLR1258 PROTEIN"/>
    <property type="match status" value="1"/>
</dbReference>
<evidence type="ECO:0008006" key="3">
    <source>
        <dbReference type="Google" id="ProtNLM"/>
    </source>
</evidence>
<dbReference type="EMBL" id="FNAB01000002">
    <property type="protein sequence ID" value="SDC96148.1"/>
    <property type="molecule type" value="Genomic_DNA"/>
</dbReference>
<dbReference type="AlphaFoldDB" id="A0A1G6QUV0"/>
<reference evidence="1 2" key="1">
    <citation type="submission" date="2016-10" db="EMBL/GenBank/DDBJ databases">
        <authorList>
            <person name="de Groot N.N."/>
        </authorList>
    </citation>
    <scope>NUCLEOTIDE SEQUENCE [LARGE SCALE GENOMIC DNA]</scope>
    <source>
        <strain evidence="1 2">JCM 11308</strain>
    </source>
</reference>
<dbReference type="InterPro" id="IPR007497">
    <property type="entry name" value="SIMPL/DUF541"/>
</dbReference>
<dbReference type="Gene3D" id="3.30.110.170">
    <property type="entry name" value="Protein of unknown function (DUF541), domain 1"/>
    <property type="match status" value="1"/>
</dbReference>
<evidence type="ECO:0000313" key="1">
    <source>
        <dbReference type="EMBL" id="SDC96148.1"/>
    </source>
</evidence>
<organism evidence="1 2">
    <name type="scientific">Rhodococcus tukisamuensis</name>
    <dbReference type="NCBI Taxonomy" id="168276"/>
    <lineage>
        <taxon>Bacteria</taxon>
        <taxon>Bacillati</taxon>
        <taxon>Actinomycetota</taxon>
        <taxon>Actinomycetes</taxon>
        <taxon>Mycobacteriales</taxon>
        <taxon>Nocardiaceae</taxon>
        <taxon>Rhodococcus</taxon>
    </lineage>
</organism>
<dbReference type="PANTHER" id="PTHR34387:SF1">
    <property type="entry name" value="PERIPLASMIC IMMUNOGENIC PROTEIN"/>
    <property type="match status" value="1"/>
</dbReference>
<evidence type="ECO:0000313" key="2">
    <source>
        <dbReference type="Proteomes" id="UP000199417"/>
    </source>
</evidence>
<dbReference type="Gene3D" id="3.30.70.2970">
    <property type="entry name" value="Protein of unknown function (DUF541), domain 2"/>
    <property type="match status" value="1"/>
</dbReference>
<gene>
    <name evidence="1" type="ORF">SAMN05444580_102221</name>
</gene>
<dbReference type="GO" id="GO:0006974">
    <property type="term" value="P:DNA damage response"/>
    <property type="evidence" value="ECO:0007669"/>
    <property type="project" value="TreeGrafter"/>
</dbReference>
<dbReference type="STRING" id="168276.SAMN05444580_102221"/>
<sequence>MVTPSVTVLGQGSASATPDLMRVTVTVEVRRPDVAGAFARAGVAARAVSAALRDAGVADADLSTTGLGVQADTVWQENHGQKVVGYLASSTLSVTLRDLSDPGRVIADCVAAGGDDVRLGGLDLGLADQSDLLARAREAAYADARAKAEQYARLSGRALGAVLEVTETPDAPGPRPMLRAMAAPASDASMPVERGESTVAASVRVCWALA</sequence>
<accession>A0A1G6QUV0</accession>
<dbReference type="Pfam" id="PF04402">
    <property type="entry name" value="SIMPL"/>
    <property type="match status" value="1"/>
</dbReference>